<sequence length="1454" mass="162548">MASQSRAAQERLVQLEKDSAPFNDQLAEAAKFVGEDIDHVGRDSSSEEYLSGTAKVALLHGREEWLLRWLVKKLQAPKDDIPRKTPASWRLLKHVLQIIPLPNAARVLNERKFMTILQQTLEIAKKELETRSATEVTVESSSANKKPKTSKKRKHTGELVVQDGQNASDGSMELPYALSDVMSTILHLTKEGNTNSNEGSFNSFSAEYMKSVIRTSAEESAKILGLWLSVSSVVVGSLGQTDNSKAKGWLQPFVTAWELHTPSSDSTAQFSLHTTRPLLSLLGSSQTAQLSEYGWIVELEELVARNIILPAKAAASDVPVPDKDAKHSEYTPDILRDLTRASILFDPANASILFGIAIRSLQPHGVRRRRAQDETWLQKVFATMVEPMPSQRTPTSAKALGDMIQSAIDHKVSLDLSTLRSITSTLTFSGKAELFDWILLAKVIDLDANVLLIPNEDADLLSLVLGKLTTAPFSSSWQLIQYQVLDNVLVPLIKEFSRARDLTGFIKHWYAQLVESERQRSEQELDVFSVWEEETLQSEFSKLLEASLTLQQILQVLDWLELEVKENAAAALVILEAIVGSITREEIVDAVGLRPYEIMFESTSGKKVISELDERFRWRCWRVISRTLRWANDSTMNRFSAMWSKKSSPFSLLQKTTFEGDLIRTKSEKTLGGLEELEKFRCVCAVWAVGQCHERFKDAIRPTMTGLLTRLGLDTKRLRKDLYKSKAQNMGDDIRNSTDPTLARGYGWMIWSCLRFVTVEYPAVLGLYAGLKKEFKDLILCIIYAASCSDGLLGISTPWFTTNGPAFLQLWKSIIQNDYIHNQPEIIGQLIDILQSGDTTLPVQGDTGSVALFAAQGLLELPLEVFSRKQREFIMTDWLQNDNTKSSTEQASFPPTHPVVLALRGKFLRRFPTYEVGNLTTRKLNYETNRDQGMSFQDLVHLGNGLSSQSRFPKVTLSIFAEIARLVLSHAMANLEQPPSRKYVSDAVQYLQEVKGEKRSPYVLTKLVEVLLKSLSTKTDSLAELDIITAAEFAETKKTFSKTLQHRLKKSLGSGILADDDTIESLEMLCTLDALKSAGVDGAKFSKIIKNLDDLNLSKSSKLSTGKRLKVFTATYVPEVAEQILEVEQENDINSLSGRMAIHDQAIALTHGKDEKEKLQLLQKIIGDDQKGLEQLDTLLTARHIISACEDSRATNDSDAGFNLSMAYSALSSQLLKTTSIRKLCLIIETMEMMLRLKGRALSQWNIDSTIGSVSILCSPSSPALSPLHSGTIYLHLCLLLRAILNSHRLKLQGHFHLVVQVMQALLRCLFTPLPHTNNKILRSHAAPPWLLPSHPLTSTHASAYTRLVTLICDPSVSSVTRFQHSSLSSATDKAKKMAGQHMQFLLMTYIKLQLEMRMAPPVREKMVPGLYAVFDTTTPELRRCISDGLDSSGRSVFGMLFRDWQQFGKWKGS</sequence>
<comment type="caution">
    <text evidence="3">The sequence shown here is derived from an EMBL/GenBank/DDBJ whole genome shotgun (WGS) entry which is preliminary data.</text>
</comment>
<protein>
    <submittedName>
        <fullName evidence="3">Urb2/Npa2 family protein</fullName>
    </submittedName>
</protein>
<gene>
    <name evidence="3" type="ORF">PVAG01_01746</name>
</gene>
<feature type="compositionally biased region" description="Basic residues" evidence="1">
    <location>
        <begin position="145"/>
        <end position="155"/>
    </location>
</feature>
<dbReference type="PANTHER" id="PTHR15682">
    <property type="entry name" value="UNHEALTHY RIBOSOME BIOGENESIS PROTEIN 2 HOMOLOG"/>
    <property type="match status" value="1"/>
</dbReference>
<dbReference type="Pfam" id="PF10441">
    <property type="entry name" value="Urb2"/>
    <property type="match status" value="1"/>
</dbReference>
<evidence type="ECO:0000256" key="1">
    <source>
        <dbReference type="SAM" id="MobiDB-lite"/>
    </source>
</evidence>
<dbReference type="InterPro" id="IPR018849">
    <property type="entry name" value="Urb2/Npa2_C"/>
</dbReference>
<feature type="domain" description="Nucleolar 27S pre-rRNA processing Urb2/Npa2 C-terminal" evidence="2">
    <location>
        <begin position="1226"/>
        <end position="1453"/>
    </location>
</feature>
<reference evidence="3 4" key="1">
    <citation type="submission" date="2024-06" db="EMBL/GenBank/DDBJ databases">
        <title>Complete genome of Phlyctema vagabunda strain 19-DSS-EL-015.</title>
        <authorList>
            <person name="Fiorenzani C."/>
        </authorList>
    </citation>
    <scope>NUCLEOTIDE SEQUENCE [LARGE SCALE GENOMIC DNA]</scope>
    <source>
        <strain evidence="3 4">19-DSS-EL-015</strain>
    </source>
</reference>
<dbReference type="PANTHER" id="PTHR15682:SF2">
    <property type="entry name" value="UNHEALTHY RIBOSOME BIOGENESIS PROTEIN 2 HOMOLOG"/>
    <property type="match status" value="1"/>
</dbReference>
<dbReference type="InterPro" id="IPR052609">
    <property type="entry name" value="Ribosome_Biogenesis_Reg"/>
</dbReference>
<name>A0ABR4PXZ9_9HELO</name>
<evidence type="ECO:0000313" key="3">
    <source>
        <dbReference type="EMBL" id="KAL3428237.1"/>
    </source>
</evidence>
<evidence type="ECO:0000259" key="2">
    <source>
        <dbReference type="Pfam" id="PF10441"/>
    </source>
</evidence>
<evidence type="ECO:0000313" key="4">
    <source>
        <dbReference type="Proteomes" id="UP001629113"/>
    </source>
</evidence>
<proteinExistence type="predicted"/>
<dbReference type="Proteomes" id="UP001629113">
    <property type="component" value="Unassembled WGS sequence"/>
</dbReference>
<dbReference type="EMBL" id="JBFCZG010000001">
    <property type="protein sequence ID" value="KAL3428237.1"/>
    <property type="molecule type" value="Genomic_DNA"/>
</dbReference>
<keyword evidence="4" id="KW-1185">Reference proteome</keyword>
<organism evidence="3 4">
    <name type="scientific">Phlyctema vagabunda</name>
    <dbReference type="NCBI Taxonomy" id="108571"/>
    <lineage>
        <taxon>Eukaryota</taxon>
        <taxon>Fungi</taxon>
        <taxon>Dikarya</taxon>
        <taxon>Ascomycota</taxon>
        <taxon>Pezizomycotina</taxon>
        <taxon>Leotiomycetes</taxon>
        <taxon>Helotiales</taxon>
        <taxon>Dermateaceae</taxon>
        <taxon>Phlyctema</taxon>
    </lineage>
</organism>
<accession>A0ABR4PXZ9</accession>
<feature type="region of interest" description="Disordered" evidence="1">
    <location>
        <begin position="132"/>
        <end position="168"/>
    </location>
</feature>